<dbReference type="NCBIfam" id="NF033674">
    <property type="entry name" value="stress_OB_fold"/>
    <property type="match status" value="1"/>
</dbReference>
<dbReference type="RefSeq" id="WP_096995457.1">
    <property type="nucleotide sequence ID" value="NZ_JBHSII010000001.1"/>
</dbReference>
<dbReference type="AlphaFoldDB" id="A0A240EPS3"/>
<reference evidence="4" key="1">
    <citation type="submission" date="2016-06" db="EMBL/GenBank/DDBJ databases">
        <authorList>
            <person name="Rodrigo-Torres L."/>
            <person name="Arahal R.D."/>
            <person name="Lucena T."/>
        </authorList>
    </citation>
    <scope>NUCLEOTIDE SEQUENCE [LARGE SCALE GENOMIC DNA]</scope>
    <source>
        <strain evidence="4">CECT8203</strain>
    </source>
</reference>
<keyword evidence="1 2" id="KW-0732">Signal</keyword>
<sequence length="132" mass="14215">MKKIPLAIITSLVLSTSAFAAQSTINQEAMETTTGGFQGPSAEDSLNTVQEIMDAGWLTDGNKVTIVGHIVKSMGHEVYMFKDATGEMPVEIDTDQWAGQTVTPNDKVKIYGEIEKGDSDVAVEAESIHIIK</sequence>
<organism evidence="3 4">
    <name type="scientific">Vibrio thalassae</name>
    <dbReference type="NCBI Taxonomy" id="1243014"/>
    <lineage>
        <taxon>Bacteria</taxon>
        <taxon>Pseudomonadati</taxon>
        <taxon>Pseudomonadota</taxon>
        <taxon>Gammaproteobacteria</taxon>
        <taxon>Vibrionales</taxon>
        <taxon>Vibrionaceae</taxon>
        <taxon>Vibrio</taxon>
    </lineage>
</organism>
<evidence type="ECO:0000313" key="4">
    <source>
        <dbReference type="Proteomes" id="UP000219336"/>
    </source>
</evidence>
<dbReference type="PANTHER" id="PTHR36571:SF1">
    <property type="entry name" value="PROTEIN YGIW"/>
    <property type="match status" value="1"/>
</dbReference>
<protein>
    <submittedName>
        <fullName evidence="3">Uncharacterized protein</fullName>
    </submittedName>
</protein>
<dbReference type="SUPFAM" id="SSF101756">
    <property type="entry name" value="Hypothetical protein YgiW"/>
    <property type="match status" value="1"/>
</dbReference>
<dbReference type="Proteomes" id="UP000219336">
    <property type="component" value="Unassembled WGS sequence"/>
</dbReference>
<name>A0A240EPS3_9VIBR</name>
<feature type="chain" id="PRO_5012241265" evidence="2">
    <location>
        <begin position="21"/>
        <end position="132"/>
    </location>
</feature>
<evidence type="ECO:0000256" key="1">
    <source>
        <dbReference type="ARBA" id="ARBA00022729"/>
    </source>
</evidence>
<dbReference type="Gene3D" id="2.40.50.200">
    <property type="entry name" value="Bacterial OB-fold"/>
    <property type="match status" value="1"/>
</dbReference>
<dbReference type="EMBL" id="OANU01000123">
    <property type="protein sequence ID" value="SNX50541.1"/>
    <property type="molecule type" value="Genomic_DNA"/>
</dbReference>
<dbReference type="PANTHER" id="PTHR36571">
    <property type="entry name" value="PROTEIN YGIW"/>
    <property type="match status" value="1"/>
</dbReference>
<gene>
    <name evidence="3" type="ORF">VTH8203_04201</name>
</gene>
<accession>A0A240EPS3</accession>
<proteinExistence type="predicted"/>
<dbReference type="InterPro" id="IPR005220">
    <property type="entry name" value="CarO-like"/>
</dbReference>
<feature type="signal peptide" evidence="2">
    <location>
        <begin position="1"/>
        <end position="20"/>
    </location>
</feature>
<evidence type="ECO:0000256" key="2">
    <source>
        <dbReference type="SAM" id="SignalP"/>
    </source>
</evidence>
<evidence type="ECO:0000313" key="3">
    <source>
        <dbReference type="EMBL" id="SNX50541.1"/>
    </source>
</evidence>
<dbReference type="OrthoDB" id="598245at2"/>
<keyword evidence="4" id="KW-1185">Reference proteome</keyword>
<dbReference type="InterPro" id="IPR036700">
    <property type="entry name" value="BOBF_sf"/>
</dbReference>
<dbReference type="Pfam" id="PF04076">
    <property type="entry name" value="BOF"/>
    <property type="match status" value="1"/>
</dbReference>